<keyword evidence="1" id="KW-0805">Transcription regulation</keyword>
<dbReference type="InterPro" id="IPR050204">
    <property type="entry name" value="AraC_XylS_family_regulators"/>
</dbReference>
<dbReference type="Proteomes" id="UP001489897">
    <property type="component" value="Unassembled WGS sequence"/>
</dbReference>
<dbReference type="PROSITE" id="PS01124">
    <property type="entry name" value="HTH_ARAC_FAMILY_2"/>
    <property type="match status" value="1"/>
</dbReference>
<sequence>MKMGDIGAGDAERGNVVSGARWPQSGATRNIGVLLYRGFSLLSIGVVPEIFQLANEIAEQQCNDGLLYDVKLYSAQGGDVECSSSVNVWTQECDTTKSVGFDALFIADGSDLTEVTRDERVRQWLRVTIPATKVVSGIGKAADLIDMMQLRPDSYHSSLFQLDSDASRAKIPTSRGNRYEPTKTALALVGWDLGPEAVRDISRKLSANGFATLTPLIADARADTAIEKVRASARWLKENCNRPISVSDAVNISAMSERNFLRCFKQEIGVTPSEYLLQARLDLTSRMLAETDLSIDKIAKSCGWTNGDRLAKIRGGAACSDRVPRFLSGTSGAIMLPI</sequence>
<dbReference type="EMBL" id="JAYMRV010000032">
    <property type="protein sequence ID" value="MEM5426793.1"/>
    <property type="molecule type" value="Genomic_DNA"/>
</dbReference>
<accession>A0ABU9S399</accession>
<dbReference type="Pfam" id="PF12833">
    <property type="entry name" value="HTH_18"/>
    <property type="match status" value="1"/>
</dbReference>
<dbReference type="InterPro" id="IPR029062">
    <property type="entry name" value="Class_I_gatase-like"/>
</dbReference>
<reference evidence="5 6" key="1">
    <citation type="submission" date="2024-01" db="EMBL/GenBank/DDBJ databases">
        <title>The diversity of rhizobia nodulating Mimosa spp. in eleven states of Brazil covering several biomes is determined by host plant, location, and edaphic factors.</title>
        <authorList>
            <person name="Rouws L."/>
            <person name="Barauna A."/>
            <person name="Beukes C."/>
            <person name="De Faria S.M."/>
            <person name="Gross E."/>
            <person name="Dos Reis Junior F.B."/>
            <person name="Simon M."/>
            <person name="Maluk M."/>
            <person name="Odee D.W."/>
            <person name="Kenicer G."/>
            <person name="Young J.P.W."/>
            <person name="Reis V.M."/>
            <person name="Zilli J."/>
            <person name="James E.K."/>
        </authorList>
    </citation>
    <scope>NUCLEOTIDE SEQUENCE [LARGE SCALE GENOMIC DNA]</scope>
    <source>
        <strain evidence="5 6">JPY167</strain>
    </source>
</reference>
<organism evidence="5 6">
    <name type="scientific">Paraburkholderia ferrariae</name>
    <dbReference type="NCBI Taxonomy" id="386056"/>
    <lineage>
        <taxon>Bacteria</taxon>
        <taxon>Pseudomonadati</taxon>
        <taxon>Pseudomonadota</taxon>
        <taxon>Betaproteobacteria</taxon>
        <taxon>Burkholderiales</taxon>
        <taxon>Burkholderiaceae</taxon>
        <taxon>Paraburkholderia</taxon>
    </lineage>
</organism>
<evidence type="ECO:0000256" key="2">
    <source>
        <dbReference type="ARBA" id="ARBA00023125"/>
    </source>
</evidence>
<dbReference type="Gene3D" id="1.10.10.60">
    <property type="entry name" value="Homeodomain-like"/>
    <property type="match status" value="1"/>
</dbReference>
<gene>
    <name evidence="5" type="ORF">VSR73_38350</name>
</gene>
<dbReference type="InterPro" id="IPR018060">
    <property type="entry name" value="HTH_AraC"/>
</dbReference>
<protein>
    <submittedName>
        <fullName evidence="5">Helix-turn-helix domain-containing protein</fullName>
    </submittedName>
</protein>
<keyword evidence="6" id="KW-1185">Reference proteome</keyword>
<dbReference type="SUPFAM" id="SSF52317">
    <property type="entry name" value="Class I glutamine amidotransferase-like"/>
    <property type="match status" value="1"/>
</dbReference>
<comment type="caution">
    <text evidence="5">The sequence shown here is derived from an EMBL/GenBank/DDBJ whole genome shotgun (WGS) entry which is preliminary data.</text>
</comment>
<evidence type="ECO:0000259" key="4">
    <source>
        <dbReference type="PROSITE" id="PS01124"/>
    </source>
</evidence>
<dbReference type="PANTHER" id="PTHR46796">
    <property type="entry name" value="HTH-TYPE TRANSCRIPTIONAL ACTIVATOR RHAS-RELATED"/>
    <property type="match status" value="1"/>
</dbReference>
<dbReference type="SUPFAM" id="SSF46689">
    <property type="entry name" value="Homeodomain-like"/>
    <property type="match status" value="1"/>
</dbReference>
<evidence type="ECO:0000313" key="6">
    <source>
        <dbReference type="Proteomes" id="UP001489897"/>
    </source>
</evidence>
<evidence type="ECO:0000313" key="5">
    <source>
        <dbReference type="EMBL" id="MEM5426793.1"/>
    </source>
</evidence>
<evidence type="ECO:0000256" key="3">
    <source>
        <dbReference type="ARBA" id="ARBA00023163"/>
    </source>
</evidence>
<keyword evidence="3" id="KW-0804">Transcription</keyword>
<evidence type="ECO:0000256" key="1">
    <source>
        <dbReference type="ARBA" id="ARBA00023015"/>
    </source>
</evidence>
<proteinExistence type="predicted"/>
<keyword evidence="2" id="KW-0238">DNA-binding</keyword>
<name>A0ABU9S399_9BURK</name>
<dbReference type="SMART" id="SM00342">
    <property type="entry name" value="HTH_ARAC"/>
    <property type="match status" value="1"/>
</dbReference>
<feature type="domain" description="HTH araC/xylS-type" evidence="4">
    <location>
        <begin position="230"/>
        <end position="312"/>
    </location>
</feature>
<dbReference type="InterPro" id="IPR009057">
    <property type="entry name" value="Homeodomain-like_sf"/>
</dbReference>
<dbReference type="Gene3D" id="3.40.50.880">
    <property type="match status" value="1"/>
</dbReference>